<reference evidence="7" key="1">
    <citation type="submission" date="2015-02" db="EMBL/GenBank/DDBJ databases">
        <title>Physiological reanalysis, assessment of diazotrophy, and genome sequences of multiple isolates of Streptomyces thermoautotrophicus.</title>
        <authorList>
            <person name="MacKellar D.C."/>
            <person name="Lieber L."/>
            <person name="Norman J."/>
            <person name="Bolger A."/>
            <person name="Tobin C."/>
            <person name="Murray J.W."/>
            <person name="Friesen M."/>
            <person name="Prell J."/>
        </authorList>
    </citation>
    <scope>NUCLEOTIDE SEQUENCE [LARGE SCALE GENOMIC DNA]</scope>
    <source>
        <strain evidence="7">UBT1</strain>
    </source>
</reference>
<evidence type="ECO:0000313" key="7">
    <source>
        <dbReference type="Proteomes" id="UP000070598"/>
    </source>
</evidence>
<dbReference type="Proteomes" id="UP000070598">
    <property type="component" value="Unassembled WGS sequence"/>
</dbReference>
<dbReference type="STRING" id="1469144.LI90_3851"/>
<dbReference type="InterPro" id="IPR050404">
    <property type="entry name" value="Heme-degrading_MO"/>
</dbReference>
<evidence type="ECO:0000313" key="6">
    <source>
        <dbReference type="Proteomes" id="UP000070188"/>
    </source>
</evidence>
<dbReference type="EMBL" id="JYIJ01000019">
    <property type="protein sequence ID" value="KWW98165.1"/>
    <property type="molecule type" value="Genomic_DNA"/>
</dbReference>
<dbReference type="PROSITE" id="PS51725">
    <property type="entry name" value="ABM"/>
    <property type="match status" value="1"/>
</dbReference>
<sequence length="105" mass="11794">MAYVAINVLTVPAEQAGTLEERFAQRAGMVEKAEGFEHFELLRPVEGTDQYLVYTRWRSKADFERWRDGMGAQAHQREAERPGPPAATGATLWSFEVVQEAGPAR</sequence>
<dbReference type="PANTHER" id="PTHR34474">
    <property type="entry name" value="SIGNAL TRANSDUCTION PROTEIN TRAP"/>
    <property type="match status" value="1"/>
</dbReference>
<comment type="caution">
    <text evidence="4">The sequence shown here is derived from an EMBL/GenBank/DDBJ whole genome shotgun (WGS) entry which is preliminary data.</text>
</comment>
<evidence type="ECO:0000259" key="2">
    <source>
        <dbReference type="PROSITE" id="PS51725"/>
    </source>
</evidence>
<reference evidence="4" key="4">
    <citation type="submission" date="2015-04" db="EMBL/GenBank/DDBJ databases">
        <title>Physiological reanalysis, assessment of diazotrophy, and genome sequences of multiple isolates of Streptomyces thermoautotrophicus.</title>
        <authorList>
            <person name="MacKellar D.C."/>
            <person name="Lieber L."/>
            <person name="Norman J."/>
            <person name="Bolger A."/>
            <person name="Tobin C."/>
            <person name="Murray J.W."/>
            <person name="Woodward J."/>
            <person name="Friesen M."/>
            <person name="Prell J."/>
        </authorList>
    </citation>
    <scope>NUCLEOTIDE SEQUENCE [LARGE SCALE GENOMIC DNA]</scope>
    <source>
        <strain evidence="4">H1</strain>
    </source>
</reference>
<organism evidence="4 6">
    <name type="scientific">Carbonactinospora thermoautotrophica</name>
    <dbReference type="NCBI Taxonomy" id="1469144"/>
    <lineage>
        <taxon>Bacteria</taxon>
        <taxon>Bacillati</taxon>
        <taxon>Actinomycetota</taxon>
        <taxon>Actinomycetes</taxon>
        <taxon>Kitasatosporales</taxon>
        <taxon>Carbonactinosporaceae</taxon>
        <taxon>Carbonactinospora</taxon>
    </lineage>
</organism>
<proteinExistence type="predicted"/>
<feature type="region of interest" description="Disordered" evidence="1">
    <location>
        <begin position="69"/>
        <end position="90"/>
    </location>
</feature>
<dbReference type="Proteomes" id="UP000070188">
    <property type="component" value="Unassembled WGS sequence"/>
</dbReference>
<protein>
    <submittedName>
        <fullName evidence="4">Antibiotic biosynthesis monooxygenase</fullName>
    </submittedName>
</protein>
<dbReference type="InterPro" id="IPR011008">
    <property type="entry name" value="Dimeric_a/b-barrel"/>
</dbReference>
<dbReference type="Proteomes" id="UP000070659">
    <property type="component" value="Unassembled WGS sequence"/>
</dbReference>
<dbReference type="RefSeq" id="WP_066890051.1">
    <property type="nucleotide sequence ID" value="NZ_CP171739.1"/>
</dbReference>
<dbReference type="EMBL" id="LAXD01000001">
    <property type="protein sequence ID" value="KWX02804.1"/>
    <property type="molecule type" value="Genomic_DNA"/>
</dbReference>
<dbReference type="OrthoDB" id="5518003at2"/>
<keyword evidence="6" id="KW-1185">Reference proteome</keyword>
<feature type="domain" description="ABM" evidence="2">
    <location>
        <begin position="3"/>
        <end position="97"/>
    </location>
</feature>
<dbReference type="PANTHER" id="PTHR34474:SF2">
    <property type="entry name" value="SIGNAL TRANSDUCTION PROTEIN TRAP"/>
    <property type="match status" value="1"/>
</dbReference>
<name>A0A132MYA9_9ACTN</name>
<reference evidence="3 8" key="2">
    <citation type="submission" date="2015-02" db="EMBL/GenBank/DDBJ databases">
        <title>Physiological reanalysis, assessment of diazotrophy, and genome sequences of multiple isolates of Streptomyces thermoautotrophicus.</title>
        <authorList>
            <person name="MacKellar D.C."/>
            <person name="Lieber L."/>
            <person name="Norman J."/>
            <person name="Bolger A."/>
            <person name="Tobin C."/>
            <person name="Murray J.W."/>
            <person name="Prell J."/>
        </authorList>
    </citation>
    <scope>NUCLEOTIDE SEQUENCE [LARGE SCALE GENOMIC DNA]</scope>
    <source>
        <strain evidence="3 8">UBT1</strain>
    </source>
</reference>
<dbReference type="Gene3D" id="3.30.70.100">
    <property type="match status" value="1"/>
</dbReference>
<evidence type="ECO:0000313" key="4">
    <source>
        <dbReference type="EMBL" id="KWX02804.1"/>
    </source>
</evidence>
<accession>A0A132MYA9</accession>
<dbReference type="GO" id="GO:0004497">
    <property type="term" value="F:monooxygenase activity"/>
    <property type="evidence" value="ECO:0007669"/>
    <property type="project" value="UniProtKB-KW"/>
</dbReference>
<gene>
    <name evidence="4" type="ORF">LI90_3851</name>
    <name evidence="3" type="ORF">TH66_23290</name>
    <name evidence="5" type="ORF">TR74_07370</name>
</gene>
<dbReference type="PATRIC" id="fig|1469144.10.peg.4127"/>
<evidence type="ECO:0000313" key="3">
    <source>
        <dbReference type="EMBL" id="KWW98165.1"/>
    </source>
</evidence>
<dbReference type="EMBL" id="JYIK01000714">
    <property type="protein sequence ID" value="KWX09815.1"/>
    <property type="molecule type" value="Genomic_DNA"/>
</dbReference>
<dbReference type="InterPro" id="IPR007138">
    <property type="entry name" value="ABM_dom"/>
</dbReference>
<dbReference type="SUPFAM" id="SSF54909">
    <property type="entry name" value="Dimeric alpha+beta barrel"/>
    <property type="match status" value="1"/>
</dbReference>
<evidence type="ECO:0000313" key="5">
    <source>
        <dbReference type="EMBL" id="KWX09815.1"/>
    </source>
</evidence>
<reference evidence="6" key="3">
    <citation type="submission" date="2015-04" db="EMBL/GenBank/DDBJ databases">
        <title>Physiological reanalysis, assessment of diazotrophy, and genome sequences of multiple isolates of Streptomyces thermoautotrophicus.</title>
        <authorList>
            <person name="MacKellar D.C."/>
            <person name="Lieber L."/>
            <person name="Norman J."/>
            <person name="Bolger A."/>
            <person name="Tobin C."/>
            <person name="Murray J.W."/>
            <person name="Chang R."/>
            <person name="Ford T."/>
            <person name="Nguyen P.Q."/>
            <person name="Woodward J."/>
            <person name="Permingeat H."/>
            <person name="Joshi N.S."/>
            <person name="Silver P.A."/>
            <person name="Usadel B."/>
            <person name="Rutherford A.W."/>
            <person name="Friesen M."/>
            <person name="Prell J."/>
        </authorList>
    </citation>
    <scope>NUCLEOTIDE SEQUENCE [LARGE SCALE GENOMIC DNA]</scope>
    <source>
        <strain evidence="6">H1</strain>
    </source>
</reference>
<keyword evidence="4" id="KW-0503">Monooxygenase</keyword>
<keyword evidence="4" id="KW-0560">Oxidoreductase</keyword>
<evidence type="ECO:0000256" key="1">
    <source>
        <dbReference type="SAM" id="MobiDB-lite"/>
    </source>
</evidence>
<dbReference type="AlphaFoldDB" id="A0A132MYA9"/>
<dbReference type="Pfam" id="PF03992">
    <property type="entry name" value="ABM"/>
    <property type="match status" value="1"/>
</dbReference>
<evidence type="ECO:0000313" key="8">
    <source>
        <dbReference type="Proteomes" id="UP000070659"/>
    </source>
</evidence>